<feature type="compositionally biased region" description="Basic and acidic residues" evidence="1">
    <location>
        <begin position="91"/>
        <end position="102"/>
    </location>
</feature>
<proteinExistence type="predicted"/>
<organism evidence="3">
    <name type="scientific">viral metagenome</name>
    <dbReference type="NCBI Taxonomy" id="1070528"/>
    <lineage>
        <taxon>unclassified sequences</taxon>
        <taxon>metagenomes</taxon>
        <taxon>organismal metagenomes</taxon>
    </lineage>
</organism>
<keyword evidence="2" id="KW-1133">Transmembrane helix</keyword>
<keyword evidence="2" id="KW-0472">Membrane</keyword>
<reference evidence="3" key="1">
    <citation type="journal article" date="2020" name="Nature">
        <title>Giant virus diversity and host interactions through global metagenomics.</title>
        <authorList>
            <person name="Schulz F."/>
            <person name="Roux S."/>
            <person name="Paez-Espino D."/>
            <person name="Jungbluth S."/>
            <person name="Walsh D.A."/>
            <person name="Denef V.J."/>
            <person name="McMahon K.D."/>
            <person name="Konstantinidis K.T."/>
            <person name="Eloe-Fadrosh E.A."/>
            <person name="Kyrpides N.C."/>
            <person name="Woyke T."/>
        </authorList>
    </citation>
    <scope>NUCLEOTIDE SEQUENCE</scope>
    <source>
        <strain evidence="3">GVMAG-S-1035237-23</strain>
    </source>
</reference>
<sequence length="122" mass="13267">MLTHINAVASSPFAIGIMILLTNIASRFIVHEFSANDEEYGQNILLRRFAVFAVCFVGTRDLIVSILLTAGFVVLAGGVFRGKSELAREGMVGKKPDDDMRSKAGLGKVDAPAYDTKEKPMF</sequence>
<accession>A0A6C0AJA7</accession>
<evidence type="ECO:0000256" key="2">
    <source>
        <dbReference type="SAM" id="Phobius"/>
    </source>
</evidence>
<dbReference type="AlphaFoldDB" id="A0A6C0AJA7"/>
<evidence type="ECO:0000256" key="1">
    <source>
        <dbReference type="SAM" id="MobiDB-lite"/>
    </source>
</evidence>
<dbReference type="EMBL" id="MN740646">
    <property type="protein sequence ID" value="QHS79540.1"/>
    <property type="molecule type" value="Genomic_DNA"/>
</dbReference>
<feature type="transmembrane region" description="Helical" evidence="2">
    <location>
        <begin position="12"/>
        <end position="30"/>
    </location>
</feature>
<keyword evidence="2" id="KW-0812">Transmembrane</keyword>
<name>A0A6C0AJA7_9ZZZZ</name>
<protein>
    <submittedName>
        <fullName evidence="3">Uncharacterized protein</fullName>
    </submittedName>
</protein>
<feature type="transmembrane region" description="Helical" evidence="2">
    <location>
        <begin position="50"/>
        <end position="80"/>
    </location>
</feature>
<feature type="region of interest" description="Disordered" evidence="1">
    <location>
        <begin position="91"/>
        <end position="122"/>
    </location>
</feature>
<evidence type="ECO:0000313" key="3">
    <source>
        <dbReference type="EMBL" id="QHS79540.1"/>
    </source>
</evidence>